<sequence>MQPKDWIEILKVVLTLGAAIWVYFRFARERTHARRVEMTIDCTFHGLQEGKYLAEFTFQLKNKGLVVHRFRRLRLRVRGVANGDVLQPWSEQPSRVAFPARVIDEEDVLFSKRYAHIFVEPGVEQLITFVGAIPEEISFILVRAEFEYADGRTHSTERVFATGAQPSPP</sequence>
<organism evidence="2 3">
    <name type="scientific">Paraburkholderia steynii</name>
    <dbReference type="NCBI Taxonomy" id="1245441"/>
    <lineage>
        <taxon>Bacteria</taxon>
        <taxon>Pseudomonadati</taxon>
        <taxon>Pseudomonadota</taxon>
        <taxon>Betaproteobacteria</taxon>
        <taxon>Burkholderiales</taxon>
        <taxon>Burkholderiaceae</taxon>
        <taxon>Paraburkholderia</taxon>
    </lineage>
</organism>
<dbReference type="EMBL" id="FNDI01000053">
    <property type="protein sequence ID" value="SDJ47277.1"/>
    <property type="molecule type" value="Genomic_DNA"/>
</dbReference>
<dbReference type="RefSeq" id="WP_091790403.1">
    <property type="nucleotide sequence ID" value="NZ_FNDI01000053.1"/>
</dbReference>
<accession>A0A7Z7BKN3</accession>
<keyword evidence="1" id="KW-0812">Transmembrane</keyword>
<evidence type="ECO:0000313" key="3">
    <source>
        <dbReference type="Proteomes" id="UP000198900"/>
    </source>
</evidence>
<keyword evidence="3" id="KW-1185">Reference proteome</keyword>
<dbReference type="Proteomes" id="UP000198900">
    <property type="component" value="Unassembled WGS sequence"/>
</dbReference>
<evidence type="ECO:0000313" key="2">
    <source>
        <dbReference type="EMBL" id="SDJ47277.1"/>
    </source>
</evidence>
<reference evidence="2" key="1">
    <citation type="submission" date="2016-10" db="EMBL/GenBank/DDBJ databases">
        <authorList>
            <person name="Varghese N."/>
            <person name="Submissions S."/>
        </authorList>
    </citation>
    <scope>NUCLEOTIDE SEQUENCE [LARGE SCALE GENOMIC DNA]</scope>
    <source>
        <strain evidence="2">YR281</strain>
    </source>
</reference>
<gene>
    <name evidence="2" type="ORF">SAMN04487926_15324</name>
</gene>
<proteinExistence type="predicted"/>
<evidence type="ECO:0000256" key="1">
    <source>
        <dbReference type="SAM" id="Phobius"/>
    </source>
</evidence>
<name>A0A7Z7BKN3_9BURK</name>
<protein>
    <submittedName>
        <fullName evidence="2">Uncharacterized protein</fullName>
    </submittedName>
</protein>
<keyword evidence="1" id="KW-1133">Transmembrane helix</keyword>
<keyword evidence="1" id="KW-0472">Membrane</keyword>
<comment type="caution">
    <text evidence="2">The sequence shown here is derived from an EMBL/GenBank/DDBJ whole genome shotgun (WGS) entry which is preliminary data.</text>
</comment>
<feature type="transmembrane region" description="Helical" evidence="1">
    <location>
        <begin position="6"/>
        <end position="24"/>
    </location>
</feature>
<dbReference type="AlphaFoldDB" id="A0A7Z7BKN3"/>